<feature type="transmembrane region" description="Helical" evidence="2">
    <location>
        <begin position="15"/>
        <end position="37"/>
    </location>
</feature>
<accession>A0A5C3N003</accession>
<keyword evidence="4" id="KW-1185">Reference proteome</keyword>
<evidence type="ECO:0000256" key="2">
    <source>
        <dbReference type="SAM" id="Phobius"/>
    </source>
</evidence>
<feature type="region of interest" description="Disordered" evidence="1">
    <location>
        <begin position="129"/>
        <end position="195"/>
    </location>
</feature>
<dbReference type="AlphaFoldDB" id="A0A5C3N003"/>
<evidence type="ECO:0000313" key="4">
    <source>
        <dbReference type="Proteomes" id="UP000305948"/>
    </source>
</evidence>
<protein>
    <submittedName>
        <fullName evidence="3">Uncharacterized protein</fullName>
    </submittedName>
</protein>
<keyword evidence="2" id="KW-0812">Transmembrane</keyword>
<organism evidence="3 4">
    <name type="scientific">Heliocybe sulcata</name>
    <dbReference type="NCBI Taxonomy" id="5364"/>
    <lineage>
        <taxon>Eukaryota</taxon>
        <taxon>Fungi</taxon>
        <taxon>Dikarya</taxon>
        <taxon>Basidiomycota</taxon>
        <taxon>Agaricomycotina</taxon>
        <taxon>Agaricomycetes</taxon>
        <taxon>Gloeophyllales</taxon>
        <taxon>Gloeophyllaceae</taxon>
        <taxon>Heliocybe</taxon>
    </lineage>
</organism>
<keyword evidence="2" id="KW-0472">Membrane</keyword>
<feature type="compositionally biased region" description="Pro residues" evidence="1">
    <location>
        <begin position="133"/>
        <end position="143"/>
    </location>
</feature>
<dbReference type="OrthoDB" id="2683906at2759"/>
<feature type="compositionally biased region" description="Polar residues" evidence="1">
    <location>
        <begin position="167"/>
        <end position="176"/>
    </location>
</feature>
<dbReference type="EMBL" id="ML213513">
    <property type="protein sequence ID" value="TFK50637.1"/>
    <property type="molecule type" value="Genomic_DNA"/>
</dbReference>
<reference evidence="3 4" key="1">
    <citation type="journal article" date="2019" name="Nat. Ecol. Evol.">
        <title>Megaphylogeny resolves global patterns of mushroom evolution.</title>
        <authorList>
            <person name="Varga T."/>
            <person name="Krizsan K."/>
            <person name="Foldi C."/>
            <person name="Dima B."/>
            <person name="Sanchez-Garcia M."/>
            <person name="Sanchez-Ramirez S."/>
            <person name="Szollosi G.J."/>
            <person name="Szarkandi J.G."/>
            <person name="Papp V."/>
            <person name="Albert L."/>
            <person name="Andreopoulos W."/>
            <person name="Angelini C."/>
            <person name="Antonin V."/>
            <person name="Barry K.W."/>
            <person name="Bougher N.L."/>
            <person name="Buchanan P."/>
            <person name="Buyck B."/>
            <person name="Bense V."/>
            <person name="Catcheside P."/>
            <person name="Chovatia M."/>
            <person name="Cooper J."/>
            <person name="Damon W."/>
            <person name="Desjardin D."/>
            <person name="Finy P."/>
            <person name="Geml J."/>
            <person name="Haridas S."/>
            <person name="Hughes K."/>
            <person name="Justo A."/>
            <person name="Karasinski D."/>
            <person name="Kautmanova I."/>
            <person name="Kiss B."/>
            <person name="Kocsube S."/>
            <person name="Kotiranta H."/>
            <person name="LaButti K.M."/>
            <person name="Lechner B.E."/>
            <person name="Liimatainen K."/>
            <person name="Lipzen A."/>
            <person name="Lukacs Z."/>
            <person name="Mihaltcheva S."/>
            <person name="Morgado L.N."/>
            <person name="Niskanen T."/>
            <person name="Noordeloos M.E."/>
            <person name="Ohm R.A."/>
            <person name="Ortiz-Santana B."/>
            <person name="Ovrebo C."/>
            <person name="Racz N."/>
            <person name="Riley R."/>
            <person name="Savchenko A."/>
            <person name="Shiryaev A."/>
            <person name="Soop K."/>
            <person name="Spirin V."/>
            <person name="Szebenyi C."/>
            <person name="Tomsovsky M."/>
            <person name="Tulloss R.E."/>
            <person name="Uehling J."/>
            <person name="Grigoriev I.V."/>
            <person name="Vagvolgyi C."/>
            <person name="Papp T."/>
            <person name="Martin F.M."/>
            <person name="Miettinen O."/>
            <person name="Hibbett D.S."/>
            <person name="Nagy L.G."/>
        </authorList>
    </citation>
    <scope>NUCLEOTIDE SEQUENCE [LARGE SCALE GENOMIC DNA]</scope>
    <source>
        <strain evidence="3 4">OMC1185</strain>
    </source>
</reference>
<keyword evidence="2" id="KW-1133">Transmembrane helix</keyword>
<name>A0A5C3N003_9AGAM</name>
<evidence type="ECO:0000256" key="1">
    <source>
        <dbReference type="SAM" id="MobiDB-lite"/>
    </source>
</evidence>
<evidence type="ECO:0000313" key="3">
    <source>
        <dbReference type="EMBL" id="TFK50637.1"/>
    </source>
</evidence>
<proteinExistence type="predicted"/>
<sequence length="272" mass="28813">MDASSSGGPTTASPAPVIVSSTATLILLLSISAAIVFRSLIIRQRHRRLVQQAILDGTYVPGVFPPPPGGRGGLGGRERRELGPKPVMYEANLSKAWTVLPDEAPSYGMDEKASGEWEALMPVSAALVNPPAEDSPPPAPPVSAPVAPVEQRRPLLSRLRSSRRNTPHTVEMTTTNAPPPPYTSQVPGTPAPKSATADPVRMTFLIAMPSPNALRNHSALHRRPLSTATASSFASEKGKEKVHVEMEEVVGEVEVPVLELGVVEMGVEGGRL</sequence>
<dbReference type="Proteomes" id="UP000305948">
    <property type="component" value="Unassembled WGS sequence"/>
</dbReference>
<feature type="compositionally biased region" description="Low complexity" evidence="1">
    <location>
        <begin position="144"/>
        <end position="159"/>
    </location>
</feature>
<gene>
    <name evidence="3" type="ORF">OE88DRAFT_1661177</name>
</gene>